<dbReference type="EMBL" id="MUHA01000016">
    <property type="protein sequence ID" value="OXA99158.1"/>
    <property type="molecule type" value="Genomic_DNA"/>
</dbReference>
<dbReference type="AlphaFoldDB" id="A0A226HZ04"/>
<name>A0A226HZ04_9FLAO</name>
<keyword evidence="1" id="KW-0472">Membrane</keyword>
<evidence type="ECO:0000256" key="1">
    <source>
        <dbReference type="SAM" id="Phobius"/>
    </source>
</evidence>
<protein>
    <recommendedName>
        <fullName evidence="4">Nitrogen regulatory IIA protein</fullName>
    </recommendedName>
</protein>
<sequence length="91" mass="10789">MKNIRTSISNWEERLEDRWVATPRKGQRKIILYSFIVYILITIAAIVQVWYEVRKSAKDIQIEHISPLPKKKRPITVPTNKIINNFKTKVL</sequence>
<comment type="caution">
    <text evidence="2">The sequence shown here is derived from an EMBL/GenBank/DDBJ whole genome shotgun (WGS) entry which is preliminary data.</text>
</comment>
<evidence type="ECO:0008006" key="4">
    <source>
        <dbReference type="Google" id="ProtNLM"/>
    </source>
</evidence>
<keyword evidence="1" id="KW-1133">Transmembrane helix</keyword>
<organism evidence="2 3">
    <name type="scientific">Flavobacterium oncorhynchi</name>
    <dbReference type="NCBI Taxonomy" id="728056"/>
    <lineage>
        <taxon>Bacteria</taxon>
        <taxon>Pseudomonadati</taxon>
        <taxon>Bacteroidota</taxon>
        <taxon>Flavobacteriia</taxon>
        <taxon>Flavobacteriales</taxon>
        <taxon>Flavobacteriaceae</taxon>
        <taxon>Flavobacterium</taxon>
    </lineage>
</organism>
<dbReference type="Proteomes" id="UP000198336">
    <property type="component" value="Unassembled WGS sequence"/>
</dbReference>
<reference evidence="2 3" key="1">
    <citation type="submission" date="2016-11" db="EMBL/GenBank/DDBJ databases">
        <title>Whole genomes of Flavobacteriaceae.</title>
        <authorList>
            <person name="Stine C."/>
            <person name="Li C."/>
            <person name="Tadesse D."/>
        </authorList>
    </citation>
    <scope>NUCLEOTIDE SEQUENCE [LARGE SCALE GENOMIC DNA]</scope>
    <source>
        <strain evidence="2 3">CCUG 59446</strain>
    </source>
</reference>
<gene>
    <name evidence="2" type="ORF">B0A75_12105</name>
</gene>
<keyword evidence="1" id="KW-0812">Transmembrane</keyword>
<feature type="transmembrane region" description="Helical" evidence="1">
    <location>
        <begin position="30"/>
        <end position="51"/>
    </location>
</feature>
<keyword evidence="3" id="KW-1185">Reference proteome</keyword>
<evidence type="ECO:0000313" key="2">
    <source>
        <dbReference type="EMBL" id="OXA99158.1"/>
    </source>
</evidence>
<dbReference type="RefSeq" id="WP_089054541.1">
    <property type="nucleotide sequence ID" value="NZ_MUHA01000016.1"/>
</dbReference>
<proteinExistence type="predicted"/>
<accession>A0A226HZ04</accession>
<evidence type="ECO:0000313" key="3">
    <source>
        <dbReference type="Proteomes" id="UP000198336"/>
    </source>
</evidence>